<evidence type="ECO:0000256" key="4">
    <source>
        <dbReference type="ARBA" id="ARBA00022556"/>
    </source>
</evidence>
<feature type="binding site" evidence="10">
    <location>
        <position position="219"/>
    </location>
    <ligand>
        <name>Mn(2+)</name>
        <dbReference type="ChEBI" id="CHEBI:29035"/>
        <label>1</label>
    </ligand>
</feature>
<evidence type="ECO:0000256" key="9">
    <source>
        <dbReference type="ARBA" id="ARBA00023211"/>
    </source>
</evidence>
<keyword evidence="8 10" id="KW-0472">Membrane</keyword>
<dbReference type="HAMAP" id="MF_00575">
    <property type="entry name" value="LpxH"/>
    <property type="match status" value="1"/>
</dbReference>
<evidence type="ECO:0000259" key="12">
    <source>
        <dbReference type="Pfam" id="PF00149"/>
    </source>
</evidence>
<evidence type="ECO:0000313" key="13">
    <source>
        <dbReference type="EMBL" id="ARU04487.1"/>
    </source>
</evidence>
<evidence type="ECO:0000256" key="3">
    <source>
        <dbReference type="ARBA" id="ARBA00022519"/>
    </source>
</evidence>
<keyword evidence="9 10" id="KW-0464">Manganese</keyword>
<dbReference type="InterPro" id="IPR029052">
    <property type="entry name" value="Metallo-depent_PP-like"/>
</dbReference>
<comment type="subcellular location">
    <subcellularLocation>
        <location evidence="10">Cell inner membrane</location>
        <topology evidence="10">Peripheral membrane protein</topology>
        <orientation evidence="10">Cytoplasmic side</orientation>
    </subcellularLocation>
</comment>
<evidence type="ECO:0000256" key="7">
    <source>
        <dbReference type="ARBA" id="ARBA00023098"/>
    </source>
</evidence>
<evidence type="ECO:0000256" key="10">
    <source>
        <dbReference type="HAMAP-Rule" id="MF_00575"/>
    </source>
</evidence>
<feature type="binding site" evidence="10">
    <location>
        <position position="62"/>
    </location>
    <ligand>
        <name>Mn(2+)</name>
        <dbReference type="ChEBI" id="CHEBI:29035"/>
        <label>1</label>
    </ligand>
</feature>
<feature type="binding site" evidence="10">
    <location>
        <position position="217"/>
    </location>
    <ligand>
        <name>substrate</name>
    </ligand>
</feature>
<dbReference type="KEGG" id="cser:CCO03_07185"/>
<evidence type="ECO:0000256" key="11">
    <source>
        <dbReference type="SAM" id="MobiDB-lite"/>
    </source>
</evidence>
<dbReference type="UniPathway" id="UPA00359">
    <property type="reaction ID" value="UER00480"/>
</dbReference>
<evidence type="ECO:0000256" key="8">
    <source>
        <dbReference type="ARBA" id="ARBA00023136"/>
    </source>
</evidence>
<protein>
    <recommendedName>
        <fullName evidence="10">UDP-2,3-diacylglucosamine hydrolase</fullName>
        <ecNumber evidence="10">3.6.1.54</ecNumber>
    </recommendedName>
    <alternativeName>
        <fullName evidence="10">UDP-2,3-diacylglucosamine diphosphatase</fullName>
    </alternativeName>
</protein>
<comment type="cofactor">
    <cofactor evidence="10">
        <name>Mn(2+)</name>
        <dbReference type="ChEBI" id="CHEBI:29035"/>
    </cofactor>
    <text evidence="10">Binds 2 Mn(2+) ions per subunit in a binuclear metal center.</text>
</comment>
<feature type="binding site" evidence="10">
    <location>
        <position position="29"/>
    </location>
    <ligand>
        <name>Mn(2+)</name>
        <dbReference type="ChEBI" id="CHEBI:29035"/>
        <label>1</label>
    </ligand>
</feature>
<dbReference type="SUPFAM" id="SSF56300">
    <property type="entry name" value="Metallo-dependent phosphatases"/>
    <property type="match status" value="1"/>
</dbReference>
<comment type="similarity">
    <text evidence="10">Belongs to the LpxH family.</text>
</comment>
<comment type="catalytic activity">
    <reaction evidence="10">
        <text>UDP-2-N,3-O-bis[(3R)-3-hydroxytetradecanoyl]-alpha-D-glucosamine + H2O = 2-N,3-O-bis[(3R)-3-hydroxytetradecanoyl]-alpha-D-glucosaminyl 1-phosphate + UMP + 2 H(+)</text>
        <dbReference type="Rhea" id="RHEA:25213"/>
        <dbReference type="ChEBI" id="CHEBI:15377"/>
        <dbReference type="ChEBI" id="CHEBI:15378"/>
        <dbReference type="ChEBI" id="CHEBI:57865"/>
        <dbReference type="ChEBI" id="CHEBI:57957"/>
        <dbReference type="ChEBI" id="CHEBI:78847"/>
        <dbReference type="EC" id="3.6.1.54"/>
    </reaction>
</comment>
<dbReference type="PANTHER" id="PTHR34990">
    <property type="entry name" value="UDP-2,3-DIACYLGLUCOSAMINE HYDROLASE-RELATED"/>
    <property type="match status" value="1"/>
</dbReference>
<reference evidence="13 14" key="1">
    <citation type="submission" date="2017-05" db="EMBL/GenBank/DDBJ databases">
        <authorList>
            <person name="Song R."/>
            <person name="Chenine A.L."/>
            <person name="Ruprecht R.M."/>
        </authorList>
    </citation>
    <scope>NUCLEOTIDE SEQUENCE [LARGE SCALE GENOMIC DNA]</scope>
    <source>
        <strain evidence="13 14">DSM 26136</strain>
    </source>
</reference>
<feature type="binding site" evidence="10">
    <location>
        <position position="101"/>
    </location>
    <ligand>
        <name>Mn(2+)</name>
        <dbReference type="ChEBI" id="CHEBI:29035"/>
        <label>2</label>
    </ligand>
</feature>
<feature type="binding site" evidence="10">
    <location>
        <position position="183"/>
    </location>
    <ligand>
        <name>substrate</name>
    </ligand>
</feature>
<feature type="binding site" evidence="10">
    <location>
        <position position="31"/>
    </location>
    <ligand>
        <name>Mn(2+)</name>
        <dbReference type="ChEBI" id="CHEBI:29035"/>
        <label>1</label>
    </ligand>
</feature>
<keyword evidence="7 10" id="KW-0443">Lipid metabolism</keyword>
<feature type="binding site" evidence="10">
    <location>
        <begin position="101"/>
        <end position="102"/>
    </location>
    <ligand>
        <name>substrate</name>
    </ligand>
</feature>
<keyword evidence="14" id="KW-1185">Reference proteome</keyword>
<dbReference type="AlphaFoldDB" id="A0A1Y0ELK4"/>
<proteinExistence type="inferred from homology"/>
<dbReference type="GO" id="GO:0008758">
    <property type="term" value="F:UDP-2,3-diacylglucosamine hydrolase activity"/>
    <property type="evidence" value="ECO:0007669"/>
    <property type="project" value="UniProtKB-UniRule"/>
</dbReference>
<dbReference type="Pfam" id="PF00149">
    <property type="entry name" value="Metallophos"/>
    <property type="match status" value="1"/>
</dbReference>
<keyword evidence="5 10" id="KW-0479">Metal-binding</keyword>
<dbReference type="GO" id="GO:0030145">
    <property type="term" value="F:manganese ion binding"/>
    <property type="evidence" value="ECO:0007669"/>
    <property type="project" value="UniProtKB-UniRule"/>
</dbReference>
<sequence length="324" mass="34890">MPHHDRQHALPRQSRAACRGWRCIDFLSDLHLHEGDDGAATAQAFAHYLQHTPADAVFLLGDVFEVWVGDDAATPGSFEARVAAQIRALSQRAAVHFMAGNRDFLLGPTFLAQAGLQGLHDPTCLDLGAGQRWLLTHGDAWCLDDVDYQRFRTQVRTPTWQAALLAKPLAERQAIARAMRQASASKQADMLSHADVDTATAQAALAASDASVLLHGHTHRPAEHALAPNREPATGQPIRLSTEQPATPGVEPGPLRIVLSDWDLQARPPRADVIRLMRDTPAAAPAAVTAAADTAGAQTTPGWTWQRISLTQGGDRAAALFGVR</sequence>
<dbReference type="CDD" id="cd07398">
    <property type="entry name" value="MPP_YbbF-LpxH"/>
    <property type="match status" value="1"/>
</dbReference>
<feature type="binding site" evidence="10">
    <location>
        <position position="145"/>
    </location>
    <ligand>
        <name>substrate</name>
    </ligand>
</feature>
<evidence type="ECO:0000256" key="6">
    <source>
        <dbReference type="ARBA" id="ARBA00022801"/>
    </source>
</evidence>
<evidence type="ECO:0000256" key="5">
    <source>
        <dbReference type="ARBA" id="ARBA00022723"/>
    </source>
</evidence>
<feature type="binding site" evidence="10">
    <location>
        <position position="186"/>
    </location>
    <ligand>
        <name>substrate</name>
    </ligand>
</feature>
<gene>
    <name evidence="10" type="primary">lpxH</name>
    <name evidence="13" type="ORF">CCO03_07185</name>
</gene>
<accession>A0A1Y0ELK4</accession>
<comment type="function">
    <text evidence="10">Hydrolyzes the pyrophosphate bond of UDP-2,3-diacylglucosamine to yield 2,3-diacylglucosamine 1-phosphate (lipid X) and UMP by catalyzing the attack of water at the alpha-P atom. Involved in the biosynthesis of lipid A, a phosphorylated glycolipid that anchors the lipopolysaccharide to the outer membrane of the cell.</text>
</comment>
<keyword evidence="4 10" id="KW-0441">Lipid A biosynthesis</keyword>
<comment type="caution">
    <text evidence="10">Lacks conserved residue(s) required for the propagation of feature annotation.</text>
</comment>
<dbReference type="InterPro" id="IPR043461">
    <property type="entry name" value="LpxH-like"/>
</dbReference>
<comment type="pathway">
    <text evidence="10">Glycolipid biosynthesis; lipid IV(A) biosynthesis; lipid IV(A) from (3R)-3-hydroxytetradecanoyl-[acyl-carrier-protein] and UDP-N-acetyl-alpha-D-glucosamine: step 4/6.</text>
</comment>
<dbReference type="RefSeq" id="WP_087279154.1">
    <property type="nucleotide sequence ID" value="NZ_CP021455.1"/>
</dbReference>
<feature type="domain" description="Calcineurin-like phosphoesterase" evidence="12">
    <location>
        <begin position="24"/>
        <end position="221"/>
    </location>
</feature>
<feature type="binding site" evidence="10">
    <location>
        <position position="137"/>
    </location>
    <ligand>
        <name>Mn(2+)</name>
        <dbReference type="ChEBI" id="CHEBI:29035"/>
        <label>2</label>
    </ligand>
</feature>
<dbReference type="GO" id="GO:0019897">
    <property type="term" value="C:extrinsic component of plasma membrane"/>
    <property type="evidence" value="ECO:0007669"/>
    <property type="project" value="UniProtKB-UniRule"/>
</dbReference>
<dbReference type="OrthoDB" id="9783283at2"/>
<keyword evidence="2 10" id="KW-0444">Lipid biosynthesis</keyword>
<keyword evidence="6 10" id="KW-0378">Hydrolase</keyword>
<dbReference type="Proteomes" id="UP000196138">
    <property type="component" value="Chromosome"/>
</dbReference>
<dbReference type="EC" id="3.6.1.54" evidence="10"/>
<feature type="binding site" evidence="10">
    <location>
        <position position="62"/>
    </location>
    <ligand>
        <name>Mn(2+)</name>
        <dbReference type="ChEBI" id="CHEBI:29035"/>
        <label>2</label>
    </ligand>
</feature>
<dbReference type="PANTHER" id="PTHR34990:SF1">
    <property type="entry name" value="UDP-2,3-DIACYLGLUCOSAMINE HYDROLASE"/>
    <property type="match status" value="1"/>
</dbReference>
<keyword evidence="1 10" id="KW-1003">Cell membrane</keyword>
<dbReference type="GO" id="GO:0009245">
    <property type="term" value="P:lipid A biosynthetic process"/>
    <property type="evidence" value="ECO:0007669"/>
    <property type="project" value="UniProtKB-UniRule"/>
</dbReference>
<dbReference type="EMBL" id="CP021455">
    <property type="protein sequence ID" value="ARU04487.1"/>
    <property type="molecule type" value="Genomic_DNA"/>
</dbReference>
<dbReference type="NCBIfam" id="NF003743">
    <property type="entry name" value="PRK05340.1"/>
    <property type="match status" value="1"/>
</dbReference>
<dbReference type="InterPro" id="IPR004843">
    <property type="entry name" value="Calcineurin-like_PHP"/>
</dbReference>
<evidence type="ECO:0000256" key="1">
    <source>
        <dbReference type="ARBA" id="ARBA00022475"/>
    </source>
</evidence>
<feature type="binding site" evidence="10">
    <location>
        <position position="217"/>
    </location>
    <ligand>
        <name>Mn(2+)</name>
        <dbReference type="ChEBI" id="CHEBI:29035"/>
        <label>2</label>
    </ligand>
</feature>
<name>A0A1Y0ELK4_9BURK</name>
<organism evidence="13 14">
    <name type="scientific">Comamonas serinivorans</name>
    <dbReference type="NCBI Taxonomy" id="1082851"/>
    <lineage>
        <taxon>Bacteria</taxon>
        <taxon>Pseudomonadati</taxon>
        <taxon>Pseudomonadota</taxon>
        <taxon>Betaproteobacteria</taxon>
        <taxon>Burkholderiales</taxon>
        <taxon>Comamonadaceae</taxon>
        <taxon>Comamonas</taxon>
    </lineage>
</organism>
<feature type="region of interest" description="Disordered" evidence="11">
    <location>
        <begin position="222"/>
        <end position="251"/>
    </location>
</feature>
<dbReference type="InterPro" id="IPR010138">
    <property type="entry name" value="UDP-diacylglucosamine_Hdrlase"/>
</dbReference>
<evidence type="ECO:0000313" key="14">
    <source>
        <dbReference type="Proteomes" id="UP000196138"/>
    </source>
</evidence>
<dbReference type="Gene3D" id="3.60.21.10">
    <property type="match status" value="1"/>
</dbReference>
<dbReference type="GO" id="GO:0005737">
    <property type="term" value="C:cytoplasm"/>
    <property type="evidence" value="ECO:0007669"/>
    <property type="project" value="InterPro"/>
</dbReference>
<keyword evidence="3 10" id="KW-0997">Cell inner membrane</keyword>
<evidence type="ECO:0000256" key="2">
    <source>
        <dbReference type="ARBA" id="ARBA00022516"/>
    </source>
</evidence>